<evidence type="ECO:0000313" key="2">
    <source>
        <dbReference type="Proteomes" id="UP001396334"/>
    </source>
</evidence>
<evidence type="ECO:0000313" key="1">
    <source>
        <dbReference type="EMBL" id="KAK8992339.1"/>
    </source>
</evidence>
<reference evidence="1 2" key="1">
    <citation type="journal article" date="2024" name="G3 (Bethesda)">
        <title>Genome assembly of Hibiscus sabdariffa L. provides insights into metabolisms of medicinal natural products.</title>
        <authorList>
            <person name="Kim T."/>
        </authorList>
    </citation>
    <scope>NUCLEOTIDE SEQUENCE [LARGE SCALE GENOMIC DNA]</scope>
    <source>
        <strain evidence="1">TK-2024</strain>
        <tissue evidence="1">Old leaves</tissue>
    </source>
</reference>
<proteinExistence type="predicted"/>
<keyword evidence="2" id="KW-1185">Reference proteome</keyword>
<sequence>MEEIHKRISSDQEGSWPRSATSITIALWEGCLPKSEQLATVVVSTVNFDSSVKQPRTRKHKQQWGVTSIALWEGCSPKVSPKWESLRHNLLHWGPASARPLSNVKNCLQSARGSLVHDLQKQSLHDSAKTRPPALPHCSQIPNIQSYVRVREVQEKKQ</sequence>
<name>A0ABR2PVB2_9ROSI</name>
<accession>A0ABR2PVB2</accession>
<protein>
    <submittedName>
        <fullName evidence="1">Uncharacterized protein</fullName>
    </submittedName>
</protein>
<dbReference type="EMBL" id="JBBPBN010000050">
    <property type="protein sequence ID" value="KAK8992339.1"/>
    <property type="molecule type" value="Genomic_DNA"/>
</dbReference>
<gene>
    <name evidence="1" type="ORF">V6N11_048423</name>
</gene>
<comment type="caution">
    <text evidence="1">The sequence shown here is derived from an EMBL/GenBank/DDBJ whole genome shotgun (WGS) entry which is preliminary data.</text>
</comment>
<dbReference type="Proteomes" id="UP001396334">
    <property type="component" value="Unassembled WGS sequence"/>
</dbReference>
<organism evidence="1 2">
    <name type="scientific">Hibiscus sabdariffa</name>
    <name type="common">roselle</name>
    <dbReference type="NCBI Taxonomy" id="183260"/>
    <lineage>
        <taxon>Eukaryota</taxon>
        <taxon>Viridiplantae</taxon>
        <taxon>Streptophyta</taxon>
        <taxon>Embryophyta</taxon>
        <taxon>Tracheophyta</taxon>
        <taxon>Spermatophyta</taxon>
        <taxon>Magnoliopsida</taxon>
        <taxon>eudicotyledons</taxon>
        <taxon>Gunneridae</taxon>
        <taxon>Pentapetalae</taxon>
        <taxon>rosids</taxon>
        <taxon>malvids</taxon>
        <taxon>Malvales</taxon>
        <taxon>Malvaceae</taxon>
        <taxon>Malvoideae</taxon>
        <taxon>Hibiscus</taxon>
    </lineage>
</organism>